<reference evidence="2" key="1">
    <citation type="submission" date="2020-12" db="EMBL/GenBank/DDBJ databases">
        <title>Hymenobacter sp.</title>
        <authorList>
            <person name="Kim M.K."/>
        </authorList>
    </citation>
    <scope>NUCLEOTIDE SEQUENCE [LARGE SCALE GENOMIC DNA]</scope>
    <source>
        <strain evidence="2">BT553</strain>
    </source>
</reference>
<sequence>MNNLASIITFIASSITTEPADLRSCAKAVGATATAMNLAELPSTIREELIGRVQSSGGKLADSNAKLIETDAPTKVDLLYARERFEGAMLVGDRWYAQVKQGQFYGVLTYAFFLDSSGSFHFRPDANFRGPPCASIQAALAGVTSAQGL</sequence>
<accession>A0ABS0XTC7</accession>
<name>A0ABS0XTC7_9SPHN</name>
<dbReference type="EMBL" id="JAELXS010000010">
    <property type="protein sequence ID" value="MBJ6123278.1"/>
    <property type="molecule type" value="Genomic_DNA"/>
</dbReference>
<proteinExistence type="predicted"/>
<gene>
    <name evidence="1" type="ORF">JAO74_15940</name>
</gene>
<dbReference type="RefSeq" id="WP_199040415.1">
    <property type="nucleotide sequence ID" value="NZ_JAELXS010000010.1"/>
</dbReference>
<keyword evidence="2" id="KW-1185">Reference proteome</keyword>
<dbReference type="Proteomes" id="UP000640426">
    <property type="component" value="Unassembled WGS sequence"/>
</dbReference>
<organism evidence="1 2">
    <name type="scientific">Sphingomonas mollis</name>
    <dbReference type="NCBI Taxonomy" id="2795726"/>
    <lineage>
        <taxon>Bacteria</taxon>
        <taxon>Pseudomonadati</taxon>
        <taxon>Pseudomonadota</taxon>
        <taxon>Alphaproteobacteria</taxon>
        <taxon>Sphingomonadales</taxon>
        <taxon>Sphingomonadaceae</taxon>
        <taxon>Sphingomonas</taxon>
    </lineage>
</organism>
<comment type="caution">
    <text evidence="1">The sequence shown here is derived from an EMBL/GenBank/DDBJ whole genome shotgun (WGS) entry which is preliminary data.</text>
</comment>
<evidence type="ECO:0000313" key="1">
    <source>
        <dbReference type="EMBL" id="MBJ6123278.1"/>
    </source>
</evidence>
<protein>
    <submittedName>
        <fullName evidence="1">Uncharacterized protein</fullName>
    </submittedName>
</protein>
<evidence type="ECO:0000313" key="2">
    <source>
        <dbReference type="Proteomes" id="UP000640426"/>
    </source>
</evidence>